<protein>
    <recommendedName>
        <fullName evidence="3">HEPN domain-containing protein</fullName>
    </recommendedName>
</protein>
<evidence type="ECO:0000313" key="1">
    <source>
        <dbReference type="EMBL" id="MBS0030351.1"/>
    </source>
</evidence>
<accession>A0ABS5J5J8</accession>
<proteinExistence type="predicted"/>
<keyword evidence="2" id="KW-1185">Reference proteome</keyword>
<gene>
    <name evidence="1" type="ORF">KE626_23700</name>
</gene>
<reference evidence="1 2" key="1">
    <citation type="submission" date="2021-04" db="EMBL/GenBank/DDBJ databases">
        <title>Chitinophaga sp. nov., isolated from the rhizosphere soil.</title>
        <authorList>
            <person name="He S."/>
        </authorList>
    </citation>
    <scope>NUCLEOTIDE SEQUENCE [LARGE SCALE GENOMIC DNA]</scope>
    <source>
        <strain evidence="1 2">2R12</strain>
    </source>
</reference>
<dbReference type="RefSeq" id="WP_211975492.1">
    <property type="nucleotide sequence ID" value="NZ_CBFHAM010000008.1"/>
</dbReference>
<evidence type="ECO:0000313" key="2">
    <source>
        <dbReference type="Proteomes" id="UP000676386"/>
    </source>
</evidence>
<sequence length="217" mass="23921">MASAIKYPGGKRWNVTLFADPSEPVGSGTPEGDPFAGRPEFSVSNRYPGNLTLADLQALVLHAQNAGNALLMLCNTNHCFSQHYTAACLEAGIAAAEQYHADILLGAVNRMDSAIQIDQHLFWLDGFRGLRFVVLFRRFYDTLLHSSENRDTIITDQLLGSIAANKLLLYPFISNVSEKIPKQHPLPGSAAFYTDPAEQLALLQQVKTYYSSILADY</sequence>
<name>A0ABS5J5J8_9BACT</name>
<dbReference type="EMBL" id="JAGTXB010000014">
    <property type="protein sequence ID" value="MBS0030351.1"/>
    <property type="molecule type" value="Genomic_DNA"/>
</dbReference>
<comment type="caution">
    <text evidence="1">The sequence shown here is derived from an EMBL/GenBank/DDBJ whole genome shotgun (WGS) entry which is preliminary data.</text>
</comment>
<dbReference type="Proteomes" id="UP000676386">
    <property type="component" value="Unassembled WGS sequence"/>
</dbReference>
<evidence type="ECO:0008006" key="3">
    <source>
        <dbReference type="Google" id="ProtNLM"/>
    </source>
</evidence>
<organism evidence="1 2">
    <name type="scientific">Chitinophaga hostae</name>
    <dbReference type="NCBI Taxonomy" id="2831022"/>
    <lineage>
        <taxon>Bacteria</taxon>
        <taxon>Pseudomonadati</taxon>
        <taxon>Bacteroidota</taxon>
        <taxon>Chitinophagia</taxon>
        <taxon>Chitinophagales</taxon>
        <taxon>Chitinophagaceae</taxon>
        <taxon>Chitinophaga</taxon>
    </lineage>
</organism>